<dbReference type="Pfam" id="PF00383">
    <property type="entry name" value="dCMP_cyt_deam_1"/>
    <property type="match status" value="1"/>
</dbReference>
<dbReference type="NCBIfam" id="NF004064">
    <property type="entry name" value="PRK05578.1"/>
    <property type="match status" value="1"/>
</dbReference>
<dbReference type="CDD" id="cd01283">
    <property type="entry name" value="cytidine_deaminase"/>
    <property type="match status" value="1"/>
</dbReference>
<organism evidence="3 4">
    <name type="scientific">Trueperella bialowiezensis</name>
    <dbReference type="NCBI Taxonomy" id="312285"/>
    <lineage>
        <taxon>Bacteria</taxon>
        <taxon>Bacillati</taxon>
        <taxon>Actinomycetota</taxon>
        <taxon>Actinomycetes</taxon>
        <taxon>Actinomycetales</taxon>
        <taxon>Actinomycetaceae</taxon>
        <taxon>Trueperella</taxon>
    </lineage>
</organism>
<evidence type="ECO:0000259" key="2">
    <source>
        <dbReference type="PROSITE" id="PS51747"/>
    </source>
</evidence>
<dbReference type="PANTHER" id="PTHR11644:SF2">
    <property type="entry name" value="CYTIDINE DEAMINASE"/>
    <property type="match status" value="1"/>
</dbReference>
<dbReference type="AlphaFoldDB" id="A0A448PG84"/>
<dbReference type="GO" id="GO:0004126">
    <property type="term" value="F:cytidine deaminase activity"/>
    <property type="evidence" value="ECO:0007669"/>
    <property type="project" value="UniProtKB-EC"/>
</dbReference>
<dbReference type="InterPro" id="IPR002125">
    <property type="entry name" value="CMP_dCMP_dom"/>
</dbReference>
<accession>A0A448PG84</accession>
<dbReference type="Proteomes" id="UP000269542">
    <property type="component" value="Chromosome"/>
</dbReference>
<feature type="domain" description="CMP/dCMP-type deaminase" evidence="2">
    <location>
        <begin position="4"/>
        <end position="127"/>
    </location>
</feature>
<evidence type="ECO:0000256" key="1">
    <source>
        <dbReference type="ARBA" id="ARBA00006576"/>
    </source>
</evidence>
<evidence type="ECO:0000313" key="4">
    <source>
        <dbReference type="Proteomes" id="UP000269542"/>
    </source>
</evidence>
<dbReference type="OrthoDB" id="9795347at2"/>
<reference evidence="3 4" key="1">
    <citation type="submission" date="2018-12" db="EMBL/GenBank/DDBJ databases">
        <authorList>
            <consortium name="Pathogen Informatics"/>
        </authorList>
    </citation>
    <scope>NUCLEOTIDE SEQUENCE [LARGE SCALE GENOMIC DNA]</scope>
    <source>
        <strain evidence="3 4">NCTC13354</strain>
    </source>
</reference>
<dbReference type="GO" id="GO:0055086">
    <property type="term" value="P:nucleobase-containing small molecule metabolic process"/>
    <property type="evidence" value="ECO:0007669"/>
    <property type="project" value="UniProtKB-ARBA"/>
</dbReference>
<keyword evidence="4" id="KW-1185">Reference proteome</keyword>
<dbReference type="InterPro" id="IPR050202">
    <property type="entry name" value="Cyt/Deoxycyt_deaminase"/>
</dbReference>
<dbReference type="InterPro" id="IPR016193">
    <property type="entry name" value="Cytidine_deaminase-like"/>
</dbReference>
<protein>
    <submittedName>
        <fullName evidence="3">Cytidine deaminase</fullName>
        <ecNumber evidence="3">3.5.4.5</ecNumber>
    </submittedName>
</protein>
<dbReference type="RefSeq" id="WP_126416981.1">
    <property type="nucleotide sequence ID" value="NZ_LR134476.1"/>
</dbReference>
<proteinExistence type="inferred from homology"/>
<sequence length="146" mass="15127">MVDVDWQQLKELAIEAMRTAYAPYSGYPVGAAALVDDGRLISGCNVENASTGLGTCAENGLVSALIRSGGGRLVAVSCVNGNEEAVGPCGRCRQILYEHGGPELLVNMPGDGPVPMTTVLPYAFGPTSLGEYSGATSVDLTQTIFD</sequence>
<evidence type="ECO:0000313" key="3">
    <source>
        <dbReference type="EMBL" id="VEI13932.1"/>
    </source>
</evidence>
<dbReference type="PROSITE" id="PS51747">
    <property type="entry name" value="CYT_DCMP_DEAMINASES_2"/>
    <property type="match status" value="1"/>
</dbReference>
<dbReference type="EMBL" id="LR134476">
    <property type="protein sequence ID" value="VEI13932.1"/>
    <property type="molecule type" value="Genomic_DNA"/>
</dbReference>
<dbReference type="GO" id="GO:0008270">
    <property type="term" value="F:zinc ion binding"/>
    <property type="evidence" value="ECO:0007669"/>
    <property type="project" value="TreeGrafter"/>
</dbReference>
<comment type="similarity">
    <text evidence="1">Belongs to the cytidine and deoxycytidylate deaminase family.</text>
</comment>
<keyword evidence="3" id="KW-0378">Hydrolase</keyword>
<dbReference type="PANTHER" id="PTHR11644">
    <property type="entry name" value="CYTIDINE DEAMINASE"/>
    <property type="match status" value="1"/>
</dbReference>
<gene>
    <name evidence="3" type="primary">cdd</name>
    <name evidence="3" type="ORF">NCTC13354_01658</name>
</gene>
<name>A0A448PG84_9ACTO</name>
<dbReference type="SUPFAM" id="SSF53927">
    <property type="entry name" value="Cytidine deaminase-like"/>
    <property type="match status" value="1"/>
</dbReference>
<dbReference type="EC" id="3.5.4.5" evidence="3"/>
<dbReference type="KEGG" id="tbw:NCTC13354_01658"/>
<dbReference type="GO" id="GO:0072527">
    <property type="term" value="P:pyrimidine-containing compound metabolic process"/>
    <property type="evidence" value="ECO:0007669"/>
    <property type="project" value="UniProtKB-ARBA"/>
</dbReference>
<dbReference type="Gene3D" id="3.40.140.10">
    <property type="entry name" value="Cytidine Deaminase, domain 2"/>
    <property type="match status" value="1"/>
</dbReference>
<dbReference type="GO" id="GO:0005829">
    <property type="term" value="C:cytosol"/>
    <property type="evidence" value="ECO:0007669"/>
    <property type="project" value="TreeGrafter"/>
</dbReference>